<feature type="domain" description="3-dehydroquinate synthase N-terminal" evidence="8">
    <location>
        <begin position="114"/>
        <end position="170"/>
    </location>
</feature>
<keyword evidence="12" id="KW-1185">Reference proteome</keyword>
<dbReference type="Pfam" id="PF01761">
    <property type="entry name" value="DHQ_synthase"/>
    <property type="match status" value="2"/>
</dbReference>
<dbReference type="Pfam" id="PF24621">
    <property type="entry name" value="DHQS_C"/>
    <property type="match status" value="1"/>
</dbReference>
<feature type="compositionally biased region" description="Low complexity" evidence="6">
    <location>
        <begin position="635"/>
        <end position="649"/>
    </location>
</feature>
<keyword evidence="4" id="KW-0520">NAD</keyword>
<dbReference type="GO" id="GO:0004347">
    <property type="term" value="F:glucose-6-phosphate isomerase activity"/>
    <property type="evidence" value="ECO:0007669"/>
    <property type="project" value="InterPro"/>
</dbReference>
<evidence type="ECO:0000259" key="7">
    <source>
        <dbReference type="Pfam" id="PF01370"/>
    </source>
</evidence>
<dbReference type="GO" id="GO:0017000">
    <property type="term" value="P:antibiotic biosynthetic process"/>
    <property type="evidence" value="ECO:0007669"/>
    <property type="project" value="InterPro"/>
</dbReference>
<dbReference type="InterPro" id="IPR046348">
    <property type="entry name" value="SIS_dom_sf"/>
</dbReference>
<dbReference type="OrthoDB" id="197068at2759"/>
<comment type="cofactor">
    <cofactor evidence="1">
        <name>NAD(+)</name>
        <dbReference type="ChEBI" id="CHEBI:57540"/>
    </cofactor>
</comment>
<evidence type="ECO:0000259" key="10">
    <source>
        <dbReference type="Pfam" id="PF24621"/>
    </source>
</evidence>
<dbReference type="InterPro" id="IPR001509">
    <property type="entry name" value="Epimerase_deHydtase"/>
</dbReference>
<dbReference type="Proteomes" id="UP000012174">
    <property type="component" value="Unassembled WGS sequence"/>
</dbReference>
<dbReference type="eggNOG" id="KOG0692">
    <property type="taxonomic scope" value="Eukaryota"/>
</dbReference>
<evidence type="ECO:0000259" key="9">
    <source>
        <dbReference type="Pfam" id="PF08240"/>
    </source>
</evidence>
<keyword evidence="5" id="KW-0456">Lyase</keyword>
<dbReference type="HOGENOM" id="CLU_229030_0_0_1"/>
<evidence type="ECO:0000256" key="4">
    <source>
        <dbReference type="ARBA" id="ARBA00023027"/>
    </source>
</evidence>
<dbReference type="InterPro" id="IPR030960">
    <property type="entry name" value="DHQS/DOIS_N"/>
</dbReference>
<dbReference type="Gene3D" id="1.20.1090.10">
    <property type="entry name" value="Dehydroquinate synthase-like - alpha domain"/>
    <property type="match status" value="1"/>
</dbReference>
<proteinExistence type="predicted"/>
<feature type="domain" description="3-dehydroquinate synthase N-terminal" evidence="8">
    <location>
        <begin position="330"/>
        <end position="436"/>
    </location>
</feature>
<feature type="compositionally biased region" description="Polar residues" evidence="6">
    <location>
        <begin position="650"/>
        <end position="686"/>
    </location>
</feature>
<feature type="domain" description="NAD-dependent epimerase/dehydratase" evidence="7">
    <location>
        <begin position="862"/>
        <end position="947"/>
    </location>
</feature>
<dbReference type="PROSITE" id="PS51463">
    <property type="entry name" value="P_GLUCOSE_ISOMERASE_3"/>
    <property type="match status" value="1"/>
</dbReference>
<dbReference type="GO" id="GO:0046872">
    <property type="term" value="F:metal ion binding"/>
    <property type="evidence" value="ECO:0007669"/>
    <property type="project" value="UniProtKB-KW"/>
</dbReference>
<keyword evidence="2" id="KW-0479">Metal-binding</keyword>
<accession>M7SVY7</accession>
<evidence type="ECO:0000313" key="12">
    <source>
        <dbReference type="Proteomes" id="UP000012174"/>
    </source>
</evidence>
<sequence length="2432" mass="268163">MNSNSKSTYGVHDWVDGYGNIGSELVSERHIRVPTVQVSGLFDPGRHNKPTQIALTDYFNRGGGAKRKVCVVVDSQLPEARLAQIEAYLAWCKEEDLLEDYNITRLAVHHPTEQTLSEVYNVVTTAAHLALRRRDLFVAIGSSSVTDIVGFAAAIYRRSTPWIWVPTDPVGVERCSACDNNLSINYTTGSDGPVHEGLFSLSHPPTASFYDPGFLVNPLRENGIKHGSEEKNAFTNGHAAGLDYCFHEQTASEVVQYHVASVSDIFSRSNKTLIQNYCVRSSPDQPKRKILVVVDAHLGSSTLAFISRYFECHRSAITDFRLLPFYVSSKGKDMVSVHKVVDAAIKFNISRHDRLAAVGGGTLMDVVGFAAAMYKGGIPYVRIPTTLVGMIDAGVGVKVGVNFGSHKNFIGRYYAPVACLNDAATFLPTLPRREFACGLAEAVKMAILKSPRLFEVIQTHHRSLEYNTYTHEVIYLSIRTMLEELQPNLHEESLVRLVDFGHEFGHIVESLAKFEIPHGECVGIGMAISSFLAHLKGVTSRVDLERILDCTLSLRLPIYVTDYDCCDARVLWDKIRTDGLEHKDGMLYLAIPKTIGQGTFLENISDIDASMVSEVMLSLKRYADEYTRRDIAMKTTNGFTGTNGETFETAKSSQSNGQPSLPNGQPSVYSEPLSGSNGEISIANGTHPSPHSTTAAVIGASGDIGSQLAGYLVRNGVRVICTVRPADLHSFKQRTSKPTDPNMRVTTTHPLDVSNLSLIIQEADILYNMEDVVTPSSKSDDAGRVIALNGFGQGIITYLIKKMGRENDIKVVYPSSQRVHLVTADASIAAWIQDAAKAYLAREEALVAEPDVFMELERFSQELLTSHPLPPGFNAYEISKRLGEHFVSLLPRYVLVRISGVYGPSFTRGFISRAVHPKSKENVETSEIRDFIYVDDLNEILWKAAHTQPPDSDAFDGASGEATDLKDVWRMARELIGDGATVVFKDNGAPPEAIHLNTAFSRQLLGRDFVPFRVGLRKTIDGSVRSPRQRSVTSFPYPKTFEPTQGGDSVMLDTSVFILSRSGHTFHVDTTESPFTMTVERSLNRWFNKLRPFHQDMLTKYMSVAGGLTIRLRSMPQTSEFKIEEDGQIGYRAFINIHTGVASRASYPGVAENIDDIIGHGGYHLIAFLLRGRRPLFPGRERDQEQVRGENWKDFLRPWDKPYAIVLDIGSTYLRVAVMGPHGKLLAEPTRAPSPSKQSFPRDTLPGLQEKLLETIVREVHIARATHTDLSLEEVGIAFGAVCDREGIVQDASIFWGEPAQGYDLKTALLQRLPSVRLTLLNDVSAAAWRYKDKGRLCLITVSSGLANKVFNPDLSSLDKLDLDAAGLGGEMGHVVVEPRAVDELVQHAISSATAYPKAFGRSRLSIYAHGDAQRINARHLGMAAKQNDDFAMNLLEERRIPCCPCGNIADLCSYSSGRGALRYAQQLAARGNYDVKSNEITDGWLQQAIATAHPLACKVLYDSTYPLALRILQLSADLGLHKFIIIGGFVMKTAKGVYLQAVQHHLMRFCSYSAFFSGWTEDRVREMVELGVDDDNDALIGMGHFVQHLRAQYRAVEKAVGEQSLAVVSRSIPRCGAREVLARVVFSGICSTDLQILRGERGLEPTVLGHEGVCQVVEVGRDVKGLSEGEMMVLLPNNPLDDHEKIGHNREGLFQEYIKFGQEFLDRGQVLTLGRSALSATDTLVEPLSCVVAAQDRIKDRIAGKNVLVVGAGPVGLLFVLMNIKMGARNVFLANRSKERLGFAVARGIVQPDKVSVTGDDIQSWVAKASEGEGVDVVVICVSLGQGIRAAQDATTYVNAGGCVYLFGGFCSGDVLALGGGAEKDIWPIRSGWKTERVVVSGKPVDLSGHRGSRNEDVAKAADILSSDGLSFSRVISHIISLDVVPEVMKGLAEDGKIRGVPAKRVVVDMNAPDGVVESAEELPLRHLREAAMKQKDDIPMGNLFREIGFQGNTSVLGWFCPPTWHDVNTTIETALQLRSLSSKRHFIWIGTGGWAFIVDMLKEILPISRGTTIHTIQSLDPEALVDLFAHVEDLSAAVCLGTSQSGKTLETVMLMNTLRDRFDSAGLDYREHFVWLTDTCTSVHDCTSGEAVIRSIKTHDWTEVDVVPLTVQNHSGINALFCAPHSMLMFLPLALQLGQDLKAIYQIYQQYISSRDRCIHDILPKAYAIASGHIDHIQVELHEIIATAMERLIIQLFEQGLGSKQLGFNPRVRVTSGENIMPGSEPLVPPMPAEIPAVVKAMLTMSTLSTFCAMVAYHRRINFVTHPKVDLYKRRAVQLMATNEVEQKVQVSEAGSIRLEVTAFLNDNPQVRFVDVLYYGYLPASSLQTVKDRWVSRLELETRGISVDLVQGEQWNHSEYQAAVQTEDTLLLRAIARATYETLLPKALYF</sequence>
<evidence type="ECO:0000256" key="3">
    <source>
        <dbReference type="ARBA" id="ARBA00022741"/>
    </source>
</evidence>
<dbReference type="InterPro" id="IPR013154">
    <property type="entry name" value="ADH-like_N"/>
</dbReference>
<dbReference type="Pfam" id="PF08240">
    <property type="entry name" value="ADH_N"/>
    <property type="match status" value="1"/>
</dbReference>
<dbReference type="Gene3D" id="3.40.50.10490">
    <property type="entry name" value="Glucose-6-phosphate isomerase like protein, domain 1"/>
    <property type="match status" value="1"/>
</dbReference>
<dbReference type="InterPro" id="IPR011032">
    <property type="entry name" value="GroES-like_sf"/>
</dbReference>
<dbReference type="SUPFAM" id="SSF53697">
    <property type="entry name" value="SIS domain"/>
    <property type="match status" value="1"/>
</dbReference>
<keyword evidence="3" id="KW-0547">Nucleotide-binding</keyword>
<dbReference type="GO" id="GO:0003856">
    <property type="term" value="F:3-dehydroquinate synthase activity"/>
    <property type="evidence" value="ECO:0007669"/>
    <property type="project" value="TreeGrafter"/>
</dbReference>
<reference evidence="12" key="1">
    <citation type="journal article" date="2013" name="Genome Announc.">
        <title>Draft genome sequence of the grapevine dieback fungus Eutypa lata UCR-EL1.</title>
        <authorList>
            <person name="Blanco-Ulate B."/>
            <person name="Rolshausen P.E."/>
            <person name="Cantu D."/>
        </authorList>
    </citation>
    <scope>NUCLEOTIDE SEQUENCE [LARGE SCALE GENOMIC DNA]</scope>
    <source>
        <strain evidence="12">UCR-EL1</strain>
    </source>
</reference>
<protein>
    <submittedName>
        <fullName evidence="11">Putative 3-dehydroquinate synthase protein</fullName>
    </submittedName>
</protein>
<dbReference type="Gene3D" id="3.90.180.10">
    <property type="entry name" value="Medium-chain alcohol dehydrogenases, catalytic domain"/>
    <property type="match status" value="1"/>
</dbReference>
<dbReference type="SUPFAM" id="SSF56796">
    <property type="entry name" value="Dehydroquinate synthase-like"/>
    <property type="match status" value="2"/>
</dbReference>
<gene>
    <name evidence="11" type="ORF">UCREL1_4315</name>
</gene>
<dbReference type="InterPro" id="IPR000600">
    <property type="entry name" value="ROK"/>
</dbReference>
<dbReference type="PANTHER" id="PTHR43622">
    <property type="entry name" value="3-DEHYDROQUINATE SYNTHASE"/>
    <property type="match status" value="1"/>
</dbReference>
<dbReference type="Gene3D" id="3.40.50.1970">
    <property type="match status" value="2"/>
</dbReference>
<evidence type="ECO:0000313" key="11">
    <source>
        <dbReference type="EMBL" id="EMR68663.1"/>
    </source>
</evidence>
<dbReference type="Gene3D" id="3.40.50.720">
    <property type="entry name" value="NAD(P)-binding Rossmann-like Domain"/>
    <property type="match status" value="2"/>
</dbReference>
<evidence type="ECO:0000256" key="5">
    <source>
        <dbReference type="ARBA" id="ARBA00023239"/>
    </source>
</evidence>
<dbReference type="GO" id="GO:0097367">
    <property type="term" value="F:carbohydrate derivative binding"/>
    <property type="evidence" value="ECO:0007669"/>
    <property type="project" value="InterPro"/>
</dbReference>
<evidence type="ECO:0000256" key="1">
    <source>
        <dbReference type="ARBA" id="ARBA00001911"/>
    </source>
</evidence>
<feature type="region of interest" description="Disordered" evidence="6">
    <location>
        <begin position="635"/>
        <end position="686"/>
    </location>
</feature>
<dbReference type="GO" id="GO:0006096">
    <property type="term" value="P:glycolytic process"/>
    <property type="evidence" value="ECO:0007669"/>
    <property type="project" value="InterPro"/>
</dbReference>
<evidence type="ECO:0000256" key="6">
    <source>
        <dbReference type="SAM" id="MobiDB-lite"/>
    </source>
</evidence>
<dbReference type="SUPFAM" id="SSF53067">
    <property type="entry name" value="Actin-like ATPase domain"/>
    <property type="match status" value="1"/>
</dbReference>
<evidence type="ECO:0000256" key="2">
    <source>
        <dbReference type="ARBA" id="ARBA00022723"/>
    </source>
</evidence>
<dbReference type="InterPro" id="IPR050071">
    <property type="entry name" value="Dehydroquinate_synthase"/>
</dbReference>
<name>M7SVY7_EUTLA</name>
<dbReference type="KEGG" id="ela:UCREL1_4315"/>
<dbReference type="InterPro" id="IPR043129">
    <property type="entry name" value="ATPase_NBD"/>
</dbReference>
<dbReference type="Pfam" id="PF01370">
    <property type="entry name" value="Epimerase"/>
    <property type="match status" value="1"/>
</dbReference>
<dbReference type="SUPFAM" id="SSF51735">
    <property type="entry name" value="NAD(P)-binding Rossmann-fold domains"/>
    <property type="match status" value="2"/>
</dbReference>
<feature type="domain" description="Alcohol dehydrogenase-like N-terminal" evidence="9">
    <location>
        <begin position="1618"/>
        <end position="1701"/>
    </location>
</feature>
<dbReference type="CDD" id="cd08199">
    <property type="entry name" value="EEVS"/>
    <property type="match status" value="1"/>
</dbReference>
<dbReference type="InterPro" id="IPR001672">
    <property type="entry name" value="G6P_Isomerase"/>
</dbReference>
<dbReference type="eggNOG" id="KOG0024">
    <property type="taxonomic scope" value="Eukaryota"/>
</dbReference>
<dbReference type="Pfam" id="PF00480">
    <property type="entry name" value="ROK"/>
    <property type="match status" value="1"/>
</dbReference>
<feature type="domain" description="3-dehydroquinate synthase C-terminal" evidence="10">
    <location>
        <begin position="438"/>
        <end position="563"/>
    </location>
</feature>
<dbReference type="PANTHER" id="PTHR43622:SF3">
    <property type="entry name" value="2-EPI-5-EPI-VALIOLONE SYNTHASE"/>
    <property type="match status" value="1"/>
</dbReference>
<dbReference type="SUPFAM" id="SSF50129">
    <property type="entry name" value="GroES-like"/>
    <property type="match status" value="1"/>
</dbReference>
<dbReference type="EMBL" id="KB706198">
    <property type="protein sequence ID" value="EMR68663.1"/>
    <property type="molecule type" value="Genomic_DNA"/>
</dbReference>
<evidence type="ECO:0000259" key="8">
    <source>
        <dbReference type="Pfam" id="PF01761"/>
    </source>
</evidence>
<dbReference type="InterPro" id="IPR056179">
    <property type="entry name" value="DHQS_C"/>
</dbReference>
<dbReference type="InterPro" id="IPR035872">
    <property type="entry name" value="EEVS-like"/>
</dbReference>
<dbReference type="GO" id="GO:0006094">
    <property type="term" value="P:gluconeogenesis"/>
    <property type="evidence" value="ECO:0007669"/>
    <property type="project" value="InterPro"/>
</dbReference>
<dbReference type="InterPro" id="IPR036291">
    <property type="entry name" value="NAD(P)-bd_dom_sf"/>
</dbReference>
<dbReference type="Gene3D" id="3.30.420.40">
    <property type="match status" value="2"/>
</dbReference>
<dbReference type="STRING" id="1287681.M7SVY7"/>
<organism evidence="11 12">
    <name type="scientific">Eutypa lata (strain UCR-EL1)</name>
    <name type="common">Grapevine dieback disease fungus</name>
    <name type="synonym">Eutypa armeniacae</name>
    <dbReference type="NCBI Taxonomy" id="1287681"/>
    <lineage>
        <taxon>Eukaryota</taxon>
        <taxon>Fungi</taxon>
        <taxon>Dikarya</taxon>
        <taxon>Ascomycota</taxon>
        <taxon>Pezizomycotina</taxon>
        <taxon>Sordariomycetes</taxon>
        <taxon>Xylariomycetidae</taxon>
        <taxon>Xylariales</taxon>
        <taxon>Diatrypaceae</taxon>
        <taxon>Eutypa</taxon>
    </lineage>
</organism>